<dbReference type="Proteomes" id="UP001211907">
    <property type="component" value="Unassembled WGS sequence"/>
</dbReference>
<feature type="compositionally biased region" description="Low complexity" evidence="1">
    <location>
        <begin position="22"/>
        <end position="41"/>
    </location>
</feature>
<feature type="region of interest" description="Disordered" evidence="1">
    <location>
        <begin position="181"/>
        <end position="200"/>
    </location>
</feature>
<protein>
    <submittedName>
        <fullName evidence="2">Uncharacterized protein</fullName>
    </submittedName>
</protein>
<feature type="compositionally biased region" description="Basic and acidic residues" evidence="1">
    <location>
        <begin position="183"/>
        <end position="200"/>
    </location>
</feature>
<reference evidence="2" key="1">
    <citation type="submission" date="2020-05" db="EMBL/GenBank/DDBJ databases">
        <title>Phylogenomic resolution of chytrid fungi.</title>
        <authorList>
            <person name="Stajich J.E."/>
            <person name="Amses K."/>
            <person name="Simmons R."/>
            <person name="Seto K."/>
            <person name="Myers J."/>
            <person name="Bonds A."/>
            <person name="Quandt C.A."/>
            <person name="Barry K."/>
            <person name="Liu P."/>
            <person name="Grigoriev I."/>
            <person name="Longcore J.E."/>
            <person name="James T.Y."/>
        </authorList>
    </citation>
    <scope>NUCLEOTIDE SEQUENCE</scope>
    <source>
        <strain evidence="2">JEL0513</strain>
    </source>
</reference>
<dbReference type="EMBL" id="JADGJH010006253">
    <property type="protein sequence ID" value="KAJ3077718.1"/>
    <property type="molecule type" value="Genomic_DNA"/>
</dbReference>
<gene>
    <name evidence="2" type="ORF">HK100_010938</name>
</gene>
<keyword evidence="3" id="KW-1185">Reference proteome</keyword>
<evidence type="ECO:0000313" key="2">
    <source>
        <dbReference type="EMBL" id="KAJ3077718.1"/>
    </source>
</evidence>
<sequence length="276" mass="28334">MDGMAVDADSASDSGSGGGGAWRTSGGSASDGDTDTGTVGSRRSRCDTGVHLGGGGGGGAVTGGVTALSLREGQAQEARDAAAALAGAPPAASASATLTQLDTALAHTSLLVDVAVTNKTLAAAGLPAVRLPAQSSVDALHSLLSSVRDAAAKVAETRAALELTRHEKKAVVKQARRAQVDAAKLRKDHETRDKESRDLQRRLSAAESALLESRKRIKLLESEIITVRKDFNLEKLAVEASSAVKDIKALSNVRRVKSMPLSPASVKTSPSKLIIE</sequence>
<comment type="caution">
    <text evidence="2">The sequence shown here is derived from an EMBL/GenBank/DDBJ whole genome shotgun (WGS) entry which is preliminary data.</text>
</comment>
<organism evidence="2 3">
    <name type="scientific">Physocladia obscura</name>
    <dbReference type="NCBI Taxonomy" id="109957"/>
    <lineage>
        <taxon>Eukaryota</taxon>
        <taxon>Fungi</taxon>
        <taxon>Fungi incertae sedis</taxon>
        <taxon>Chytridiomycota</taxon>
        <taxon>Chytridiomycota incertae sedis</taxon>
        <taxon>Chytridiomycetes</taxon>
        <taxon>Chytridiales</taxon>
        <taxon>Chytriomycetaceae</taxon>
        <taxon>Physocladia</taxon>
    </lineage>
</organism>
<name>A0AAD5XAJ8_9FUNG</name>
<proteinExistence type="predicted"/>
<evidence type="ECO:0000313" key="3">
    <source>
        <dbReference type="Proteomes" id="UP001211907"/>
    </source>
</evidence>
<evidence type="ECO:0000256" key="1">
    <source>
        <dbReference type="SAM" id="MobiDB-lite"/>
    </source>
</evidence>
<feature type="region of interest" description="Disordered" evidence="1">
    <location>
        <begin position="1"/>
        <end position="57"/>
    </location>
</feature>
<feature type="compositionally biased region" description="Low complexity" evidence="1">
    <location>
        <begin position="1"/>
        <end position="14"/>
    </location>
</feature>
<accession>A0AAD5XAJ8</accession>
<dbReference type="AlphaFoldDB" id="A0AAD5XAJ8"/>